<sequence length="193" mass="21137">MEPLMSIEGTHKLEAVTEFERPPSDQIDVDPDLFAPSHAATKTKYKLSVKNGKIACSPAVYPQAVTCTGLVQVYSTQTLTVTAKKTHTNTAPTPTSTTSTTITVTSTSTITPISASTTLSFTETDTLTFTESDTATVTVATVTSTVGAVAPHLDLLRRMRPQQRHLRRQRQRHRRRLLQLAELLLHNQRGVPV</sequence>
<name>A0A6A6Z317_9PEZI</name>
<reference evidence="1 3" key="1">
    <citation type="journal article" date="2020" name="Stud. Mycol.">
        <title>101 Dothideomycetes genomes: a test case for predicting lifestyles and emergence of pathogens.</title>
        <authorList>
            <person name="Haridas S."/>
            <person name="Albert R."/>
            <person name="Binder M."/>
            <person name="Bloem J."/>
            <person name="Labutti K."/>
            <person name="Salamov A."/>
            <person name="Andreopoulos B."/>
            <person name="Baker S."/>
            <person name="Barry K."/>
            <person name="Bills G."/>
            <person name="Bluhm B."/>
            <person name="Cannon C."/>
            <person name="Castanera R."/>
            <person name="Culley D."/>
            <person name="Daum C."/>
            <person name="Ezra D."/>
            <person name="Gonzalez J."/>
            <person name="Henrissat B."/>
            <person name="Kuo A."/>
            <person name="Liang C."/>
            <person name="Lipzen A."/>
            <person name="Lutzoni F."/>
            <person name="Magnuson J."/>
            <person name="Mondo S."/>
            <person name="Nolan M."/>
            <person name="Ohm R."/>
            <person name="Pangilinan J."/>
            <person name="Park H.-J."/>
            <person name="Ramirez L."/>
            <person name="Alfaro M."/>
            <person name="Sun H."/>
            <person name="Tritt A."/>
            <person name="Yoshinaga Y."/>
            <person name="Zwiers L.-H."/>
            <person name="Turgeon B."/>
            <person name="Goodwin S."/>
            <person name="Spatafora J."/>
            <person name="Crous P."/>
            <person name="Grigoriev I."/>
        </authorList>
    </citation>
    <scope>NUCLEOTIDE SEQUENCE</scope>
    <source>
        <strain evidence="1 3">CBS 304.34</strain>
    </source>
</reference>
<dbReference type="Proteomes" id="UP000504636">
    <property type="component" value="Unplaced"/>
</dbReference>
<reference evidence="3" key="3">
    <citation type="submission" date="2025-04" db="UniProtKB">
        <authorList>
            <consortium name="RefSeq"/>
        </authorList>
    </citation>
    <scope>IDENTIFICATION</scope>
    <source>
        <strain evidence="3">CBS 304.34</strain>
    </source>
</reference>
<reference evidence="3" key="2">
    <citation type="submission" date="2020-04" db="EMBL/GenBank/DDBJ databases">
        <authorList>
            <consortium name="NCBI Genome Project"/>
        </authorList>
    </citation>
    <scope>NUCLEOTIDE SEQUENCE</scope>
    <source>
        <strain evidence="3">CBS 304.34</strain>
    </source>
</reference>
<protein>
    <submittedName>
        <fullName evidence="1 3">Uncharacterized protein</fullName>
    </submittedName>
</protein>
<dbReference type="GeneID" id="54468485"/>
<keyword evidence="2" id="KW-1185">Reference proteome</keyword>
<dbReference type="AlphaFoldDB" id="A0A6A6Z317"/>
<dbReference type="RefSeq" id="XP_033581509.1">
    <property type="nucleotide sequence ID" value="XM_033727592.1"/>
</dbReference>
<evidence type="ECO:0000313" key="2">
    <source>
        <dbReference type="Proteomes" id="UP000504636"/>
    </source>
</evidence>
<gene>
    <name evidence="1 3" type="ORF">BDZ99DRAFT_566529</name>
</gene>
<accession>A0A6A6Z317</accession>
<evidence type="ECO:0000313" key="1">
    <source>
        <dbReference type="EMBL" id="KAF2814545.1"/>
    </source>
</evidence>
<dbReference type="EMBL" id="MU003694">
    <property type="protein sequence ID" value="KAF2814545.1"/>
    <property type="molecule type" value="Genomic_DNA"/>
</dbReference>
<proteinExistence type="predicted"/>
<organism evidence="1">
    <name type="scientific">Mytilinidion resinicola</name>
    <dbReference type="NCBI Taxonomy" id="574789"/>
    <lineage>
        <taxon>Eukaryota</taxon>
        <taxon>Fungi</taxon>
        <taxon>Dikarya</taxon>
        <taxon>Ascomycota</taxon>
        <taxon>Pezizomycotina</taxon>
        <taxon>Dothideomycetes</taxon>
        <taxon>Pleosporomycetidae</taxon>
        <taxon>Mytilinidiales</taxon>
        <taxon>Mytilinidiaceae</taxon>
        <taxon>Mytilinidion</taxon>
    </lineage>
</organism>
<evidence type="ECO:0000313" key="3">
    <source>
        <dbReference type="RefSeq" id="XP_033581509.1"/>
    </source>
</evidence>